<dbReference type="SUPFAM" id="SSF53822">
    <property type="entry name" value="Periplasmic binding protein-like I"/>
    <property type="match status" value="1"/>
</dbReference>
<comment type="caution">
    <text evidence="4">The sequence shown here is derived from an EMBL/GenBank/DDBJ whole genome shotgun (WGS) entry which is preliminary data.</text>
</comment>
<evidence type="ECO:0000256" key="1">
    <source>
        <dbReference type="ARBA" id="ARBA00010062"/>
    </source>
</evidence>
<dbReference type="STRING" id="1231391.GCA_000308195_01611"/>
<dbReference type="RefSeq" id="WP_180064406.1">
    <property type="nucleotide sequence ID" value="NZ_JACCEX010000012.1"/>
</dbReference>
<accession>A0A2U1CIF4</accession>
<proteinExistence type="inferred from homology"/>
<dbReference type="AlphaFoldDB" id="A0A2U1CIF4"/>
<reference evidence="4 5" key="1">
    <citation type="submission" date="2018-04" db="EMBL/GenBank/DDBJ databases">
        <title>Genomic Encyclopedia of Type Strains, Phase IV (KMG-IV): sequencing the most valuable type-strain genomes for metagenomic binning, comparative biology and taxonomic classification.</title>
        <authorList>
            <person name="Goeker M."/>
        </authorList>
    </citation>
    <scope>NUCLEOTIDE SEQUENCE [LARGE SCALE GENOMIC DNA]</scope>
    <source>
        <strain evidence="4 5">DSM 10065</strain>
    </source>
</reference>
<gene>
    <name evidence="4" type="ORF">C7440_3519</name>
</gene>
<keyword evidence="2" id="KW-0732">Signal</keyword>
<sequence>MTGISQYPTFAQPSVRDGFCTNVGEAHRQRRSILQAVLVGATLTIAGLPVSSASAAEDSFKVGLVLPMTGPFASTGRQVENGVRTYLQQHGDEVAGRKIEVLLRDDAGDPAHSKRLAQELLVTRKVDVLAGFGLTPLALAVAPMATQTKTPMVIMAAQSLAVINASPYAIRTSGTIPQVTMGSAAWAAKHGIKEVATLVPDYAPGRESEQAFKEFFKGPDQKIVSEIRVPMANPDFAPFVRRIKDQKPDALYVMLPAGPGAAFLKEYAARGLAKAGIPLLAHGAVTDDDFLNESGDEALDIITSDYYSAAHPSEMNKKFVADFKQLNNGERPNFFAVAGYDGMHVIYNAIKTAEDPGNGDALLSAMKNQSFESPRGPVAVDPETRDFIQNIYIRKVERVDGELYNVEFDTIKNVLNTGKTK</sequence>
<evidence type="ECO:0000313" key="5">
    <source>
        <dbReference type="Proteomes" id="UP000246145"/>
    </source>
</evidence>
<organism evidence="4 5">
    <name type="scientific">Pusillimonas noertemannii</name>
    <dbReference type="NCBI Taxonomy" id="305977"/>
    <lineage>
        <taxon>Bacteria</taxon>
        <taxon>Pseudomonadati</taxon>
        <taxon>Pseudomonadota</taxon>
        <taxon>Betaproteobacteria</taxon>
        <taxon>Burkholderiales</taxon>
        <taxon>Alcaligenaceae</taxon>
        <taxon>Pusillimonas</taxon>
    </lineage>
</organism>
<dbReference type="Proteomes" id="UP000246145">
    <property type="component" value="Unassembled WGS sequence"/>
</dbReference>
<protein>
    <submittedName>
        <fullName evidence="4">Amino acid/amide ABC transporter substrate-binding protein (HAAT family)</fullName>
    </submittedName>
</protein>
<dbReference type="PANTHER" id="PTHR30483:SF6">
    <property type="entry name" value="PERIPLASMIC BINDING PROTEIN OF ABC TRANSPORTER FOR NATURAL AMINO ACIDS"/>
    <property type="match status" value="1"/>
</dbReference>
<comment type="similarity">
    <text evidence="1">Belongs to the leucine-binding protein family.</text>
</comment>
<dbReference type="EMBL" id="QEKO01000007">
    <property type="protein sequence ID" value="PVY60721.1"/>
    <property type="molecule type" value="Genomic_DNA"/>
</dbReference>
<dbReference type="InterPro" id="IPR051010">
    <property type="entry name" value="BCAA_transport"/>
</dbReference>
<dbReference type="CDD" id="cd20013">
    <property type="entry name" value="PBP1_RPA0985_benzoate-like"/>
    <property type="match status" value="1"/>
</dbReference>
<evidence type="ECO:0000256" key="2">
    <source>
        <dbReference type="ARBA" id="ARBA00022729"/>
    </source>
</evidence>
<dbReference type="Pfam" id="PF13458">
    <property type="entry name" value="Peripla_BP_6"/>
    <property type="match status" value="1"/>
</dbReference>
<dbReference type="Gene3D" id="3.40.50.2300">
    <property type="match status" value="2"/>
</dbReference>
<dbReference type="InterPro" id="IPR028082">
    <property type="entry name" value="Peripla_BP_I"/>
</dbReference>
<evidence type="ECO:0000259" key="3">
    <source>
        <dbReference type="Pfam" id="PF13458"/>
    </source>
</evidence>
<feature type="domain" description="Leucine-binding protein" evidence="3">
    <location>
        <begin position="60"/>
        <end position="397"/>
    </location>
</feature>
<dbReference type="InterPro" id="IPR028081">
    <property type="entry name" value="Leu-bd"/>
</dbReference>
<keyword evidence="5" id="KW-1185">Reference proteome</keyword>
<evidence type="ECO:0000313" key="4">
    <source>
        <dbReference type="EMBL" id="PVY60721.1"/>
    </source>
</evidence>
<name>A0A2U1CIF4_9BURK</name>
<dbReference type="PANTHER" id="PTHR30483">
    <property type="entry name" value="LEUCINE-SPECIFIC-BINDING PROTEIN"/>
    <property type="match status" value="1"/>
</dbReference>